<organism evidence="2 5">
    <name type="scientific">Streptomyces acidiscabies</name>
    <dbReference type="NCBI Taxonomy" id="42234"/>
    <lineage>
        <taxon>Bacteria</taxon>
        <taxon>Bacillati</taxon>
        <taxon>Actinomycetota</taxon>
        <taxon>Actinomycetes</taxon>
        <taxon>Kitasatosporales</taxon>
        <taxon>Streptomycetaceae</taxon>
        <taxon>Streptomyces</taxon>
    </lineage>
</organism>
<dbReference type="PROSITE" id="PS50088">
    <property type="entry name" value="ANK_REPEAT"/>
    <property type="match status" value="1"/>
</dbReference>
<keyword evidence="4" id="KW-1185">Reference proteome</keyword>
<evidence type="ECO:0000256" key="1">
    <source>
        <dbReference type="PROSITE-ProRule" id="PRU00023"/>
    </source>
</evidence>
<protein>
    <submittedName>
        <fullName evidence="2">Ankyrin repeat domain-containing protein</fullName>
    </submittedName>
</protein>
<evidence type="ECO:0000313" key="4">
    <source>
        <dbReference type="Proteomes" id="UP001272987"/>
    </source>
</evidence>
<dbReference type="AlphaFoldDB" id="A0AAP6EDU9"/>
<evidence type="ECO:0000313" key="2">
    <source>
        <dbReference type="EMBL" id="MDX2958550.1"/>
    </source>
</evidence>
<dbReference type="EMBL" id="JARAWP010000014">
    <property type="protein sequence ID" value="MDX3020944.1"/>
    <property type="molecule type" value="Genomic_DNA"/>
</dbReference>
<dbReference type="SUPFAM" id="SSF48403">
    <property type="entry name" value="Ankyrin repeat"/>
    <property type="match status" value="1"/>
</dbReference>
<sequence length="317" mass="33925">MSGGNWVGMGWDWTDHGDVRARLDAGADPEEWSGGLPLHRAVVSGSPEVVTELAGRVADVDALWEGRTALWEAVESRHVEHARALVAAGADPWLPQLGGWSPGRLALAGPTPDLFERPEGQPGLTDAERLVAEEAARLLGALGEFYYDGMGVACVAGIDADEAVRRLEAGEVDPEDLAELLEAPYDFDMDESLLIVGVTTVPGGCVVAQPWGYGPQTPGVMKRLTVGTRGYGVYANPKSGNQGCVVRDGVVEGWDLHPGGGTDVGQSADEVLMGYLYSLKPMAYACAWAGLRPVDGKAFTGQPDRWVRLPERDYWKE</sequence>
<dbReference type="InterPro" id="IPR036770">
    <property type="entry name" value="Ankyrin_rpt-contain_sf"/>
</dbReference>
<name>A0AAP6EDU9_9ACTN</name>
<dbReference type="Proteomes" id="UP001282288">
    <property type="component" value="Unassembled WGS sequence"/>
</dbReference>
<dbReference type="EMBL" id="JARAWC010000001">
    <property type="protein sequence ID" value="MDX2958550.1"/>
    <property type="molecule type" value="Genomic_DNA"/>
</dbReference>
<dbReference type="InterPro" id="IPR002110">
    <property type="entry name" value="Ankyrin_rpt"/>
</dbReference>
<dbReference type="Pfam" id="PF12796">
    <property type="entry name" value="Ank_2"/>
    <property type="match status" value="1"/>
</dbReference>
<gene>
    <name evidence="2" type="ORF">PV399_02295</name>
    <name evidence="3" type="ORF">PV666_24065</name>
</gene>
<proteinExistence type="predicted"/>
<accession>A0AAP6EDU9</accession>
<dbReference type="RefSeq" id="WP_010358982.1">
    <property type="nucleotide sequence ID" value="NZ_BCMK01000106.1"/>
</dbReference>
<reference evidence="2 4" key="1">
    <citation type="journal article" date="2023" name="Microb. Genom.">
        <title>Mesoterricola silvestris gen. nov., sp. nov., Mesoterricola sediminis sp. nov., Geothrix oryzae sp. nov., Geothrix edaphica sp. nov., Geothrix rubra sp. nov., and Geothrix limicola sp. nov., six novel members of Acidobacteriota isolated from soils.</title>
        <authorList>
            <person name="Weisberg A.J."/>
            <person name="Pearce E."/>
            <person name="Kramer C.G."/>
            <person name="Chang J.H."/>
            <person name="Clarke C.R."/>
        </authorList>
    </citation>
    <scope>NUCLEOTIDE SEQUENCE</scope>
    <source>
        <strain evidence="3 4">NB05-1H</strain>
        <strain evidence="2">NRRL_B-16521</strain>
    </source>
</reference>
<dbReference type="GeneID" id="69808599"/>
<dbReference type="SMART" id="SM00248">
    <property type="entry name" value="ANK"/>
    <property type="match status" value="2"/>
</dbReference>
<dbReference type="Proteomes" id="UP001272987">
    <property type="component" value="Unassembled WGS sequence"/>
</dbReference>
<keyword evidence="1" id="KW-0040">ANK repeat</keyword>
<dbReference type="Gene3D" id="1.25.40.20">
    <property type="entry name" value="Ankyrin repeat-containing domain"/>
    <property type="match status" value="1"/>
</dbReference>
<feature type="repeat" description="ANK" evidence="1">
    <location>
        <begin position="33"/>
        <end position="65"/>
    </location>
</feature>
<evidence type="ECO:0000313" key="5">
    <source>
        <dbReference type="Proteomes" id="UP001282288"/>
    </source>
</evidence>
<comment type="caution">
    <text evidence="2">The sequence shown here is derived from an EMBL/GenBank/DDBJ whole genome shotgun (WGS) entry which is preliminary data.</text>
</comment>
<evidence type="ECO:0000313" key="3">
    <source>
        <dbReference type="EMBL" id="MDX3020944.1"/>
    </source>
</evidence>